<comment type="subunit">
    <text evidence="1">Homotetramer.</text>
</comment>
<dbReference type="Pfam" id="PF02511">
    <property type="entry name" value="Thy1"/>
    <property type="match status" value="1"/>
</dbReference>
<dbReference type="UniPathway" id="UPA00575"/>
<comment type="cofactor">
    <cofactor evidence="1">
        <name>FAD</name>
        <dbReference type="ChEBI" id="CHEBI:57692"/>
    </cofactor>
    <text evidence="1">Binds 4 FAD per tetramer. Each FAD binding site is formed by three monomers.</text>
</comment>
<keyword evidence="1" id="KW-0285">Flavoprotein</keyword>
<comment type="caution">
    <text evidence="2">The sequence shown here is derived from an EMBL/GenBank/DDBJ whole genome shotgun (WGS) entry which is preliminary data.</text>
</comment>
<comment type="function">
    <text evidence="1">Catalyzes the reductive methylation of 2'-deoxyuridine-5'-monophosphate (dUMP) to 2'-deoxythymidine-5'-monophosphate (dTMP) while utilizing 5,10-methylenetetrahydrofolate (mTHF) as the methyl donor, and NADPH and FADH(2) as the reductant.</text>
</comment>
<feature type="binding site" description="in other chain" evidence="1">
    <location>
        <begin position="112"/>
        <end position="116"/>
    </location>
    <ligand>
        <name>dUMP</name>
        <dbReference type="ChEBI" id="CHEBI:246422"/>
        <note>ligand shared between dimeric partners</note>
    </ligand>
</feature>
<keyword evidence="1 2" id="KW-0808">Transferase</keyword>
<dbReference type="GO" id="GO:0006235">
    <property type="term" value="P:dTTP biosynthetic process"/>
    <property type="evidence" value="ECO:0007669"/>
    <property type="project" value="UniProtKB-UniRule"/>
</dbReference>
<comment type="similarity">
    <text evidence="1">Belongs to the thymidylate synthase ThyX family.</text>
</comment>
<protein>
    <recommendedName>
        <fullName evidence="1">Flavin-dependent thymidylate synthase</fullName>
        <shortName evidence="1">FDTS</shortName>
        <ecNumber evidence="1">2.1.1.148</ecNumber>
    </recommendedName>
    <alternativeName>
        <fullName evidence="1">FAD-dependent thymidylate synthase</fullName>
    </alternativeName>
    <alternativeName>
        <fullName evidence="1">Thymidylate synthase ThyX</fullName>
        <shortName evidence="1">TS</shortName>
        <shortName evidence="1">TSase</shortName>
    </alternativeName>
</protein>
<dbReference type="GO" id="GO:0006231">
    <property type="term" value="P:dTMP biosynthetic process"/>
    <property type="evidence" value="ECO:0007669"/>
    <property type="project" value="UniProtKB-UniRule"/>
</dbReference>
<dbReference type="AlphaFoldDB" id="A0A7C9QWI5"/>
<accession>A0A7C9QWI5</accession>
<feature type="binding site" evidence="1">
    <location>
        <position position="223"/>
    </location>
    <ligand>
        <name>dUMP</name>
        <dbReference type="ChEBI" id="CHEBI:246422"/>
        <note>ligand shared between dimeric partners</note>
    </ligand>
</feature>
<dbReference type="HAMAP" id="MF_01408">
    <property type="entry name" value="ThyX"/>
    <property type="match status" value="1"/>
</dbReference>
<dbReference type="SUPFAM" id="SSF69796">
    <property type="entry name" value="Thymidylate synthase-complementing protein Thy1"/>
    <property type="match status" value="1"/>
</dbReference>
<keyword evidence="3" id="KW-1185">Reference proteome</keyword>
<keyword evidence="1" id="KW-0545">Nucleotide biosynthesis</keyword>
<dbReference type="PANTHER" id="PTHR34934">
    <property type="entry name" value="FLAVIN-DEPENDENT THYMIDYLATE SYNTHASE"/>
    <property type="match status" value="1"/>
</dbReference>
<evidence type="ECO:0000313" key="3">
    <source>
        <dbReference type="Proteomes" id="UP000480684"/>
    </source>
</evidence>
<feature type="binding site" description="in other chain" evidence="1">
    <location>
        <position position="196"/>
    </location>
    <ligand>
        <name>dUMP</name>
        <dbReference type="ChEBI" id="CHEBI:246422"/>
        <note>ligand shared between dimeric partners</note>
    </ligand>
</feature>
<evidence type="ECO:0000256" key="1">
    <source>
        <dbReference type="HAMAP-Rule" id="MF_01408"/>
    </source>
</evidence>
<dbReference type="Gene3D" id="3.30.1360.170">
    <property type="match status" value="1"/>
</dbReference>
<feature type="binding site" evidence="1">
    <location>
        <begin position="104"/>
        <end position="106"/>
    </location>
    <ligand>
        <name>FAD</name>
        <dbReference type="ChEBI" id="CHEBI:57692"/>
        <note>ligand shared between neighboring subunits</note>
    </ligand>
</feature>
<feature type="binding site" evidence="1">
    <location>
        <position position="81"/>
    </location>
    <ligand>
        <name>FAD</name>
        <dbReference type="ChEBI" id="CHEBI:57692"/>
        <note>ligand shared between neighboring subunits</note>
    </ligand>
</feature>
<dbReference type="Proteomes" id="UP000480684">
    <property type="component" value="Unassembled WGS sequence"/>
</dbReference>
<dbReference type="PROSITE" id="PS51331">
    <property type="entry name" value="THYX"/>
    <property type="match status" value="1"/>
</dbReference>
<name>A0A7C9QWI5_9PROT</name>
<gene>
    <name evidence="1" type="primary">thyX</name>
    <name evidence="2" type="ORF">G4223_19100</name>
</gene>
<sequence>MPADAPVREQTATFRPVAEGMEQHVNVYHPVLDHGFVAVKDYMGDDVSVLQMARMSYGKGTKSLADDRALLRYLMRHLHTSPFEGCVIKLHVKLPIFVMRQWVRHRTASLNEYSARYSIMPDEFYLPEPAQLAVQSKDNKQGRGDTLSPEQAAEVLRLLREDAQRSFGTYHKLLNADEDGNPIEEDGFGIARELARIGLPVSAYTQMYWQTNLHNLMHFLRLRADPHAQYEIRVFAEKILEIMADWVPVTTEAFRDYQLEAARVSRMEIALLRDLLAGKASIADAASYGMGTREIREFQTRFGV</sequence>
<organism evidence="2 3">
    <name type="scientific">Magnetospirillum aberrantis SpK</name>
    <dbReference type="NCBI Taxonomy" id="908842"/>
    <lineage>
        <taxon>Bacteria</taxon>
        <taxon>Pseudomonadati</taxon>
        <taxon>Pseudomonadota</taxon>
        <taxon>Alphaproteobacteria</taxon>
        <taxon>Rhodospirillales</taxon>
        <taxon>Rhodospirillaceae</taxon>
        <taxon>Magnetospirillum</taxon>
    </lineage>
</organism>
<dbReference type="GO" id="GO:0070402">
    <property type="term" value="F:NADPH binding"/>
    <property type="evidence" value="ECO:0007669"/>
    <property type="project" value="TreeGrafter"/>
</dbReference>
<evidence type="ECO:0000313" key="2">
    <source>
        <dbReference type="EMBL" id="NFV82222.1"/>
    </source>
</evidence>
<dbReference type="NCBIfam" id="TIGR02170">
    <property type="entry name" value="thyX"/>
    <property type="match status" value="1"/>
</dbReference>
<feature type="active site" description="Involved in ionization of N3 of dUMP, leading to its activation" evidence="1">
    <location>
        <position position="223"/>
    </location>
</feature>
<dbReference type="EC" id="2.1.1.148" evidence="1"/>
<feature type="binding site" evidence="1">
    <location>
        <position position="218"/>
    </location>
    <ligand>
        <name>FAD</name>
        <dbReference type="ChEBI" id="CHEBI:57692"/>
        <note>ligand shared between neighboring subunits</note>
    </ligand>
</feature>
<dbReference type="GO" id="GO:0050660">
    <property type="term" value="F:flavin adenine dinucleotide binding"/>
    <property type="evidence" value="ECO:0007669"/>
    <property type="project" value="UniProtKB-UniRule"/>
</dbReference>
<dbReference type="PANTHER" id="PTHR34934:SF1">
    <property type="entry name" value="FLAVIN-DEPENDENT THYMIDYLATE SYNTHASE"/>
    <property type="match status" value="1"/>
</dbReference>
<dbReference type="InterPro" id="IPR003669">
    <property type="entry name" value="Thymidylate_synthase_ThyX"/>
</dbReference>
<reference evidence="2 3" key="1">
    <citation type="submission" date="2020-02" db="EMBL/GenBank/DDBJ databases">
        <authorList>
            <person name="Dziuba M."/>
            <person name="Kuznetsov B."/>
            <person name="Mardanov A."/>
            <person name="Ravin N."/>
            <person name="Grouzdev D."/>
        </authorList>
    </citation>
    <scope>NUCLEOTIDE SEQUENCE [LARGE SCALE GENOMIC DNA]</scope>
    <source>
        <strain evidence="2 3">SpK</strain>
    </source>
</reference>
<dbReference type="GO" id="GO:0004799">
    <property type="term" value="F:thymidylate synthase activity"/>
    <property type="evidence" value="ECO:0007669"/>
    <property type="project" value="TreeGrafter"/>
</dbReference>
<dbReference type="GO" id="GO:0032259">
    <property type="term" value="P:methylation"/>
    <property type="evidence" value="ECO:0007669"/>
    <property type="project" value="UniProtKB-KW"/>
</dbReference>
<feature type="binding site" evidence="1">
    <location>
        <begin position="212"/>
        <end position="214"/>
    </location>
    <ligand>
        <name>FAD</name>
        <dbReference type="ChEBI" id="CHEBI:57692"/>
        <note>ligand shared between neighboring subunits</note>
    </ligand>
</feature>
<dbReference type="CDD" id="cd20175">
    <property type="entry name" value="ThyX"/>
    <property type="match status" value="1"/>
</dbReference>
<dbReference type="GO" id="GO:0050797">
    <property type="term" value="F:thymidylate synthase (FAD) activity"/>
    <property type="evidence" value="ECO:0007669"/>
    <property type="project" value="UniProtKB-UniRule"/>
</dbReference>
<keyword evidence="1" id="KW-0521">NADP</keyword>
<dbReference type="EMBL" id="JAAIYP010000047">
    <property type="protein sequence ID" value="NFV82222.1"/>
    <property type="molecule type" value="Genomic_DNA"/>
</dbReference>
<comment type="pathway">
    <text evidence="1">Pyrimidine metabolism; dTTP biosynthesis.</text>
</comment>
<dbReference type="InterPro" id="IPR036098">
    <property type="entry name" value="Thymidylate_synthase_ThyX_sf"/>
</dbReference>
<comment type="catalytic activity">
    <reaction evidence="1">
        <text>dUMP + (6R)-5,10-methylene-5,6,7,8-tetrahydrofolate + NADPH + H(+) = dTMP + (6S)-5,6,7,8-tetrahydrofolate + NADP(+)</text>
        <dbReference type="Rhea" id="RHEA:29043"/>
        <dbReference type="ChEBI" id="CHEBI:15378"/>
        <dbReference type="ChEBI" id="CHEBI:15636"/>
        <dbReference type="ChEBI" id="CHEBI:57453"/>
        <dbReference type="ChEBI" id="CHEBI:57783"/>
        <dbReference type="ChEBI" id="CHEBI:58349"/>
        <dbReference type="ChEBI" id="CHEBI:63528"/>
        <dbReference type="ChEBI" id="CHEBI:246422"/>
        <dbReference type="EC" id="2.1.1.148"/>
    </reaction>
</comment>
<keyword evidence="1" id="KW-0274">FAD</keyword>
<keyword evidence="1 2" id="KW-0489">Methyltransferase</keyword>
<proteinExistence type="inferred from homology"/>
<feature type="binding site" evidence="1">
    <location>
        <begin position="101"/>
        <end position="104"/>
    </location>
    <ligand>
        <name>dUMP</name>
        <dbReference type="ChEBI" id="CHEBI:246422"/>
        <note>ligand shared between dimeric partners</note>
    </ligand>
</feature>
<feature type="binding site" evidence="1">
    <location>
        <position position="112"/>
    </location>
    <ligand>
        <name>FAD</name>
        <dbReference type="ChEBI" id="CHEBI:57692"/>
        <note>ligand shared between neighboring subunits</note>
    </ligand>
</feature>